<protein>
    <submittedName>
        <fullName evidence="1">Uncharacterized protein</fullName>
    </submittedName>
</protein>
<keyword evidence="2" id="KW-1185">Reference proteome</keyword>
<sequence length="71" mass="7684">MDSIKEYLNDSGAVTVKTTENSLEKHTIIEGGHVMTTVHETERVDGEIVKDDIVQVKSTNEAEPSAISGQA</sequence>
<dbReference type="OrthoDB" id="6278177at2759"/>
<dbReference type="AlphaFoldDB" id="A0A3P7RBF2"/>
<accession>A0A3P7RBF2</accession>
<evidence type="ECO:0000313" key="1">
    <source>
        <dbReference type="EMBL" id="VDN38189.1"/>
    </source>
</evidence>
<organism evidence="1 2">
    <name type="scientific">Dibothriocephalus latus</name>
    <name type="common">Fish tapeworm</name>
    <name type="synonym">Diphyllobothrium latum</name>
    <dbReference type="NCBI Taxonomy" id="60516"/>
    <lineage>
        <taxon>Eukaryota</taxon>
        <taxon>Metazoa</taxon>
        <taxon>Spiralia</taxon>
        <taxon>Lophotrochozoa</taxon>
        <taxon>Platyhelminthes</taxon>
        <taxon>Cestoda</taxon>
        <taxon>Eucestoda</taxon>
        <taxon>Diphyllobothriidea</taxon>
        <taxon>Diphyllobothriidae</taxon>
        <taxon>Dibothriocephalus</taxon>
    </lineage>
</organism>
<name>A0A3P7RBF2_DIBLA</name>
<dbReference type="EMBL" id="UYRU01092616">
    <property type="protein sequence ID" value="VDN38189.1"/>
    <property type="molecule type" value="Genomic_DNA"/>
</dbReference>
<gene>
    <name evidence="1" type="ORF">DILT_LOCUS17546</name>
</gene>
<evidence type="ECO:0000313" key="2">
    <source>
        <dbReference type="Proteomes" id="UP000281553"/>
    </source>
</evidence>
<dbReference type="Proteomes" id="UP000281553">
    <property type="component" value="Unassembled WGS sequence"/>
</dbReference>
<proteinExistence type="predicted"/>
<reference evidence="1 2" key="1">
    <citation type="submission" date="2018-11" db="EMBL/GenBank/DDBJ databases">
        <authorList>
            <consortium name="Pathogen Informatics"/>
        </authorList>
    </citation>
    <scope>NUCLEOTIDE SEQUENCE [LARGE SCALE GENOMIC DNA]</scope>
</reference>